<dbReference type="GO" id="GO:0006935">
    <property type="term" value="P:chemotaxis"/>
    <property type="evidence" value="ECO:0007669"/>
    <property type="project" value="InterPro"/>
</dbReference>
<protein>
    <submittedName>
        <fullName evidence="2">Purine-binding chemotaxis protein CheW</fullName>
    </submittedName>
</protein>
<evidence type="ECO:0000313" key="3">
    <source>
        <dbReference type="Proteomes" id="UP000694308"/>
    </source>
</evidence>
<dbReference type="EMBL" id="JAEEGC010000233">
    <property type="protein sequence ID" value="MBV7276928.1"/>
    <property type="molecule type" value="Genomic_DNA"/>
</dbReference>
<accession>A0A949U5P1</accession>
<dbReference type="InterPro" id="IPR002545">
    <property type="entry name" value="CheW-lke_dom"/>
</dbReference>
<dbReference type="InterPro" id="IPR039315">
    <property type="entry name" value="CheW"/>
</dbReference>
<dbReference type="Proteomes" id="UP000694308">
    <property type="component" value="Unassembled WGS sequence"/>
</dbReference>
<dbReference type="AlphaFoldDB" id="A0A949U5P1"/>
<dbReference type="GO" id="GO:0007165">
    <property type="term" value="P:signal transduction"/>
    <property type="evidence" value="ECO:0007669"/>
    <property type="project" value="InterPro"/>
</dbReference>
<feature type="domain" description="CheW-like" evidence="1">
    <location>
        <begin position="17"/>
        <end position="155"/>
    </location>
</feature>
<dbReference type="SMART" id="SM00260">
    <property type="entry name" value="CheW"/>
    <property type="match status" value="1"/>
</dbReference>
<proteinExistence type="predicted"/>
<dbReference type="PANTHER" id="PTHR22617:SF45">
    <property type="entry name" value="CHEMOTAXIS PROTEIN CHEW"/>
    <property type="match status" value="1"/>
</dbReference>
<name>A0A949U5P1_9CLOT</name>
<keyword evidence="3" id="KW-1185">Reference proteome</keyword>
<organism evidence="2 3">
    <name type="scientific">Clostridium thailandense</name>
    <dbReference type="NCBI Taxonomy" id="2794346"/>
    <lineage>
        <taxon>Bacteria</taxon>
        <taxon>Bacillati</taxon>
        <taxon>Bacillota</taxon>
        <taxon>Clostridia</taxon>
        <taxon>Eubacteriales</taxon>
        <taxon>Clostridiaceae</taxon>
        <taxon>Clostridium</taxon>
    </lineage>
</organism>
<dbReference type="GO" id="GO:0005829">
    <property type="term" value="C:cytosol"/>
    <property type="evidence" value="ECO:0007669"/>
    <property type="project" value="TreeGrafter"/>
</dbReference>
<dbReference type="RefSeq" id="WP_218324005.1">
    <property type="nucleotide sequence ID" value="NZ_JBJKOQ010000139.1"/>
</dbReference>
<dbReference type="Pfam" id="PF01584">
    <property type="entry name" value="CheW"/>
    <property type="match status" value="1"/>
</dbReference>
<gene>
    <name evidence="2" type="ORF">I6U48_29090</name>
</gene>
<evidence type="ECO:0000313" key="2">
    <source>
        <dbReference type="EMBL" id="MBV7276928.1"/>
    </source>
</evidence>
<dbReference type="PANTHER" id="PTHR22617">
    <property type="entry name" value="CHEMOTAXIS SENSOR HISTIDINE KINASE-RELATED"/>
    <property type="match status" value="1"/>
</dbReference>
<evidence type="ECO:0000259" key="1">
    <source>
        <dbReference type="PROSITE" id="PS50851"/>
    </source>
</evidence>
<comment type="caution">
    <text evidence="2">The sequence shown here is derived from an EMBL/GenBank/DDBJ whole genome shotgun (WGS) entry which is preliminary data.</text>
</comment>
<sequence length="155" mass="17501">MTQILNEIVNYEEDTQQDKFLTFTLENEVYGLEIKYVKEIIGIQPITEVPDVSKYVKGIINLRGKIIPVIDVRVKFGKEQIEYNDRTCIIVIDIEDISIGLIVDGVAEVVNIAEENIVPPPDYKVGFQNNYIKGIGKVGNSVKLLLECSKLISEE</sequence>
<dbReference type="PROSITE" id="PS50851">
    <property type="entry name" value="CHEW"/>
    <property type="match status" value="1"/>
</dbReference>
<reference evidence="2" key="1">
    <citation type="submission" date="2020-12" db="EMBL/GenBank/DDBJ databases">
        <title>Clostridium thailandense sp. nov., a novel acetogenic bacterium isolated from peat land soil in Thailand.</title>
        <authorList>
            <person name="Chaikitkaew S."/>
            <person name="Birkeland N.K."/>
        </authorList>
    </citation>
    <scope>NUCLEOTIDE SEQUENCE</scope>
    <source>
        <strain evidence="2">PL3</strain>
    </source>
</reference>